<dbReference type="Proteomes" id="UP000094565">
    <property type="component" value="Chromosome 3"/>
</dbReference>
<keyword evidence="26" id="KW-1185">Reference proteome</keyword>
<dbReference type="InterPro" id="IPR027417">
    <property type="entry name" value="P-loop_NTPase"/>
</dbReference>
<dbReference type="GO" id="GO:0005634">
    <property type="term" value="C:nucleus"/>
    <property type="evidence" value="ECO:0007669"/>
    <property type="project" value="UniProtKB-SubCell"/>
</dbReference>
<keyword evidence="12" id="KW-0411">Iron-sulfur</keyword>
<accession>A0A1B2JGC6</accession>
<comment type="subcellular location">
    <subcellularLocation>
        <location evidence="2">Nucleus</location>
    </subcellularLocation>
</comment>
<dbReference type="GO" id="GO:0005524">
    <property type="term" value="F:ATP binding"/>
    <property type="evidence" value="ECO:0007669"/>
    <property type="project" value="UniProtKB-KW"/>
</dbReference>
<comment type="function">
    <text evidence="21">ATP-dependent DNA helicase important for chromosome transmission and normal cell cycle progression in G(2)/M. May have a role in changing DNA topology to allow the loading of proteins involved in maintaining sister chromatid cohesion in the vicinity of the centromeres. Has a specific role in chromosome segregation during meiosis II.</text>
</comment>
<dbReference type="GO" id="GO:0043139">
    <property type="term" value="F:5'-3' DNA helicase activity"/>
    <property type="evidence" value="ECO:0007669"/>
    <property type="project" value="UniProtKB-EC"/>
</dbReference>
<evidence type="ECO:0000256" key="17">
    <source>
        <dbReference type="ARBA" id="ARBA00029709"/>
    </source>
</evidence>
<keyword evidence="11" id="KW-0408">Iron</keyword>
<dbReference type="GO" id="GO:0046872">
    <property type="term" value="F:metal ion binding"/>
    <property type="evidence" value="ECO:0007669"/>
    <property type="project" value="UniProtKB-KW"/>
</dbReference>
<dbReference type="InterPro" id="IPR045028">
    <property type="entry name" value="DinG/Rad3-like"/>
</dbReference>
<evidence type="ECO:0000256" key="16">
    <source>
        <dbReference type="ARBA" id="ARBA00023306"/>
    </source>
</evidence>
<dbReference type="InterPro" id="IPR010614">
    <property type="entry name" value="RAD3-like_helicase_DEAD"/>
</dbReference>
<dbReference type="NCBIfam" id="TIGR00604">
    <property type="entry name" value="rad3"/>
    <property type="match status" value="1"/>
</dbReference>
<dbReference type="SMART" id="SM00488">
    <property type="entry name" value="DEXDc2"/>
    <property type="match status" value="1"/>
</dbReference>
<evidence type="ECO:0000313" key="25">
    <source>
        <dbReference type="EMBL" id="ANZ77114.1"/>
    </source>
</evidence>
<evidence type="ECO:0000256" key="15">
    <source>
        <dbReference type="ARBA" id="ARBA00023242"/>
    </source>
</evidence>
<comment type="cofactor">
    <cofactor evidence="1">
        <name>[4Fe-4S] cluster</name>
        <dbReference type="ChEBI" id="CHEBI:49883"/>
    </cofactor>
</comment>
<dbReference type="PROSITE" id="PS00690">
    <property type="entry name" value="DEAH_ATP_HELICASE"/>
    <property type="match status" value="1"/>
</dbReference>
<evidence type="ECO:0000313" key="26">
    <source>
        <dbReference type="Proteomes" id="UP000094565"/>
    </source>
</evidence>
<evidence type="ECO:0000256" key="5">
    <source>
        <dbReference type="ARBA" id="ARBA00017386"/>
    </source>
</evidence>
<keyword evidence="7" id="KW-0547">Nucleotide-binding</keyword>
<keyword evidence="6" id="KW-0479">Metal-binding</keyword>
<name>A0A1B2JGC6_PICPA</name>
<feature type="coiled-coil region" evidence="23">
    <location>
        <begin position="147"/>
        <end position="174"/>
    </location>
</feature>
<evidence type="ECO:0000256" key="7">
    <source>
        <dbReference type="ARBA" id="ARBA00022741"/>
    </source>
</evidence>
<dbReference type="AlphaFoldDB" id="A0A1B2JGC6"/>
<gene>
    <name evidence="25" type="primary">CHL1</name>
    <name evidence="25" type="ORF">ATY40_BA7503920</name>
</gene>
<evidence type="ECO:0000256" key="2">
    <source>
        <dbReference type="ARBA" id="ARBA00004123"/>
    </source>
</evidence>
<keyword evidence="13" id="KW-0238">DNA-binding</keyword>
<dbReference type="OrthoDB" id="267079at2759"/>
<dbReference type="InterPro" id="IPR002464">
    <property type="entry name" value="DNA/RNA_helicase_DEAH_CS"/>
</dbReference>
<evidence type="ECO:0000256" key="1">
    <source>
        <dbReference type="ARBA" id="ARBA00001966"/>
    </source>
</evidence>
<dbReference type="EMBL" id="CP014586">
    <property type="protein sequence ID" value="ANZ77114.1"/>
    <property type="molecule type" value="Genomic_DNA"/>
</dbReference>
<dbReference type="Pfam" id="PF06733">
    <property type="entry name" value="DEAD_2"/>
    <property type="match status" value="1"/>
</dbReference>
<dbReference type="SUPFAM" id="SSF52540">
    <property type="entry name" value="P-loop containing nucleoside triphosphate hydrolases"/>
    <property type="match status" value="1"/>
</dbReference>
<feature type="domain" description="Helicase ATP-binding" evidence="24">
    <location>
        <begin position="1"/>
        <end position="406"/>
    </location>
</feature>
<comment type="catalytic activity">
    <reaction evidence="22">
        <text>ATP + H2O = ADP + phosphate + H(+)</text>
        <dbReference type="Rhea" id="RHEA:13065"/>
        <dbReference type="ChEBI" id="CHEBI:15377"/>
        <dbReference type="ChEBI" id="CHEBI:15378"/>
        <dbReference type="ChEBI" id="CHEBI:30616"/>
        <dbReference type="ChEBI" id="CHEBI:43474"/>
        <dbReference type="ChEBI" id="CHEBI:456216"/>
        <dbReference type="EC" id="5.6.2.3"/>
    </reaction>
</comment>
<dbReference type="InterPro" id="IPR006554">
    <property type="entry name" value="Helicase-like_DEXD_c2"/>
</dbReference>
<evidence type="ECO:0000256" key="20">
    <source>
        <dbReference type="ARBA" id="ARBA00045008"/>
    </source>
</evidence>
<evidence type="ECO:0000256" key="19">
    <source>
        <dbReference type="ARBA" id="ARBA00044998"/>
    </source>
</evidence>
<keyword evidence="16" id="KW-0131">Cell cycle</keyword>
<dbReference type="CDD" id="cd18788">
    <property type="entry name" value="SF2_C_XPD"/>
    <property type="match status" value="1"/>
</dbReference>
<dbReference type="GO" id="GO:0003677">
    <property type="term" value="F:DNA binding"/>
    <property type="evidence" value="ECO:0007669"/>
    <property type="project" value="UniProtKB-KW"/>
</dbReference>
<reference evidence="25 26" key="1">
    <citation type="submission" date="2016-02" db="EMBL/GenBank/DDBJ databases">
        <title>Comparative genomic and transcriptomic foundation for Pichia pastoris.</title>
        <authorList>
            <person name="Love K.R."/>
            <person name="Shah K.A."/>
            <person name="Whittaker C.A."/>
            <person name="Wu J."/>
            <person name="Bartlett M.C."/>
            <person name="Ma D."/>
            <person name="Leeson R.L."/>
            <person name="Priest M."/>
            <person name="Young S.K."/>
            <person name="Love J.C."/>
        </authorList>
    </citation>
    <scope>NUCLEOTIDE SEQUENCE [LARGE SCALE GENOMIC DNA]</scope>
    <source>
        <strain evidence="25 26">ATCC 28485</strain>
    </source>
</reference>
<dbReference type="PANTHER" id="PTHR11472:SF41">
    <property type="entry name" value="ATP-DEPENDENT DNA HELICASE DDX11-RELATED"/>
    <property type="match status" value="1"/>
</dbReference>
<keyword evidence="23" id="KW-0175">Coiled coil</keyword>
<evidence type="ECO:0000256" key="11">
    <source>
        <dbReference type="ARBA" id="ARBA00023004"/>
    </source>
</evidence>
<keyword evidence="15" id="KW-0539">Nucleus</keyword>
<evidence type="ECO:0000256" key="3">
    <source>
        <dbReference type="ARBA" id="ARBA00008435"/>
    </source>
</evidence>
<dbReference type="GO" id="GO:0016818">
    <property type="term" value="F:hydrolase activity, acting on acid anhydrides, in phosphorus-containing anhydrides"/>
    <property type="evidence" value="ECO:0007669"/>
    <property type="project" value="InterPro"/>
</dbReference>
<proteinExistence type="inferred from homology"/>
<protein>
    <recommendedName>
        <fullName evidence="5">ATP-dependent DNA helicase CHL1</fullName>
        <ecNumber evidence="18">5.6.2.3</ecNumber>
    </recommendedName>
    <alternativeName>
        <fullName evidence="4">ATP-dependent DNA helicase chl1</fullName>
    </alternativeName>
    <alternativeName>
        <fullName evidence="17">Chromosome loss protein 1</fullName>
    </alternativeName>
    <alternativeName>
        <fullName evidence="19 20">DNA 5'-3' helicase CHL1</fullName>
    </alternativeName>
</protein>
<dbReference type="InterPro" id="IPR014013">
    <property type="entry name" value="Helic_SF1/SF2_ATP-bd_DinG/Rad3"/>
</dbReference>
<evidence type="ECO:0000259" key="24">
    <source>
        <dbReference type="PROSITE" id="PS51193"/>
    </source>
</evidence>
<dbReference type="SMART" id="SM00491">
    <property type="entry name" value="HELICc2"/>
    <property type="match status" value="1"/>
</dbReference>
<organism evidence="25 26">
    <name type="scientific">Komagataella pastoris</name>
    <name type="common">Yeast</name>
    <name type="synonym">Pichia pastoris</name>
    <dbReference type="NCBI Taxonomy" id="4922"/>
    <lineage>
        <taxon>Eukaryota</taxon>
        <taxon>Fungi</taxon>
        <taxon>Dikarya</taxon>
        <taxon>Ascomycota</taxon>
        <taxon>Saccharomycotina</taxon>
        <taxon>Pichiomycetes</taxon>
        <taxon>Pichiales</taxon>
        <taxon>Pichiaceae</taxon>
        <taxon>Komagataella</taxon>
    </lineage>
</organism>
<dbReference type="GO" id="GO:0051536">
    <property type="term" value="F:iron-sulfur cluster binding"/>
    <property type="evidence" value="ECO:0007669"/>
    <property type="project" value="UniProtKB-KW"/>
</dbReference>
<dbReference type="PROSITE" id="PS51193">
    <property type="entry name" value="HELICASE_ATP_BIND_2"/>
    <property type="match status" value="1"/>
</dbReference>
<evidence type="ECO:0000256" key="22">
    <source>
        <dbReference type="ARBA" id="ARBA00048954"/>
    </source>
</evidence>
<evidence type="ECO:0000256" key="13">
    <source>
        <dbReference type="ARBA" id="ARBA00023125"/>
    </source>
</evidence>
<dbReference type="GO" id="GO:0006139">
    <property type="term" value="P:nucleobase-containing compound metabolic process"/>
    <property type="evidence" value="ECO:0007669"/>
    <property type="project" value="InterPro"/>
</dbReference>
<evidence type="ECO:0000256" key="12">
    <source>
        <dbReference type="ARBA" id="ARBA00023014"/>
    </source>
</evidence>
<evidence type="ECO:0000256" key="23">
    <source>
        <dbReference type="SAM" id="Coils"/>
    </source>
</evidence>
<evidence type="ECO:0000256" key="9">
    <source>
        <dbReference type="ARBA" id="ARBA00022806"/>
    </source>
</evidence>
<dbReference type="GO" id="GO:0006974">
    <property type="term" value="P:DNA damage response"/>
    <property type="evidence" value="ECO:0007669"/>
    <property type="project" value="UniProtKB-ARBA"/>
</dbReference>
<evidence type="ECO:0000256" key="14">
    <source>
        <dbReference type="ARBA" id="ARBA00023235"/>
    </source>
</evidence>
<dbReference type="InterPro" id="IPR013020">
    <property type="entry name" value="Rad3/Chl1-like"/>
</dbReference>
<keyword evidence="14" id="KW-0413">Isomerase</keyword>
<dbReference type="FunFam" id="3.40.50.300:FF:001372">
    <property type="entry name" value="ATP-dependent DNA helicase chl1"/>
    <property type="match status" value="1"/>
</dbReference>
<evidence type="ECO:0000256" key="4">
    <source>
        <dbReference type="ARBA" id="ARBA00016387"/>
    </source>
</evidence>
<dbReference type="InterPro" id="IPR006555">
    <property type="entry name" value="ATP-dep_Helicase_C"/>
</dbReference>
<sequence>MEDFHHPFKPYDIQTQLMAAIYDTIAGGYKVGLFESPTGTGKTLSIICSVMSWLREYKIKNPDQGTYQNDTEASDDEPSWITEAYQSTVLPKIKEKQREYEIVLEKVKSQKRGKVVHKIKQKEFKRTKKNTEQEDLDDSQFLLKDFNANEKTDLESVQDEVNSLLKKINQKGSNSDPFQNLEGSQTRIFFSSRTHSQLNQFTSQLRLTSFPSSLGAVEEHIKYLPLGSRKQLCINPKVNHYQSLPLLNEACLEAQKDNNCKYYDQPNDPQTMQRMQEFRDFTYSEIHDIEDLKGIGESLDICPYYSIRKSIHLSEIISLPYQMLLERNTRQILNIDLKNSIVIVDEAHNLMDTIMALNSTSLSYKELIDMRKSLKYYLQKFSTRMNSGNRINCSKLVKLTELLLTYIKKKKETKIKPGEKLDLMDIFPTNVNINIFQLETYLTTSKLAFKVETYMEKCSGRHANHASPLLFKLKKFLSSLSHPSDNGSFFFEVAGDVISLKFLLLDPSEIFQDIVDEAKCVILAGGTMEPMQDYISFLFKHTPKDKIKSFSCDHIIPKNNLKVFALSNGIEGSPLNFSFSNRESPAIIKDLGTSILKIVQCVPGGTVIFFPSYKYLEKVVEHWKLRSPSMWSTLNRSKDVFTEPTDSGKVENVLSDYSRKVAENPKRGAVLFSVVGGKMSEGINFQDDLARGIIMVGLPFPNAFSGELIARRKFIEDSVLKDTNSREASLQASKDFYENICMRSVNQSVGRAIRHINDYAAIFLLDNRYNNTNIRQKLSGWIRKQIASSTMGNAISETEEFFKNRQLHQLK</sequence>
<evidence type="ECO:0000256" key="8">
    <source>
        <dbReference type="ARBA" id="ARBA00022801"/>
    </source>
</evidence>
<evidence type="ECO:0000256" key="6">
    <source>
        <dbReference type="ARBA" id="ARBA00022723"/>
    </source>
</evidence>
<evidence type="ECO:0000256" key="18">
    <source>
        <dbReference type="ARBA" id="ARBA00044969"/>
    </source>
</evidence>
<evidence type="ECO:0000256" key="10">
    <source>
        <dbReference type="ARBA" id="ARBA00022840"/>
    </source>
</evidence>
<dbReference type="Gene3D" id="3.40.50.300">
    <property type="entry name" value="P-loop containing nucleotide triphosphate hydrolases"/>
    <property type="match status" value="3"/>
</dbReference>
<keyword evidence="10" id="KW-0067">ATP-binding</keyword>
<dbReference type="PANTHER" id="PTHR11472">
    <property type="entry name" value="DNA REPAIR DEAD HELICASE RAD3/XP-D SUBFAMILY MEMBER"/>
    <property type="match status" value="1"/>
</dbReference>
<keyword evidence="8" id="KW-0378">Hydrolase</keyword>
<dbReference type="Pfam" id="PF13307">
    <property type="entry name" value="Helicase_C_2"/>
    <property type="match status" value="1"/>
</dbReference>
<keyword evidence="9" id="KW-0347">Helicase</keyword>
<evidence type="ECO:0000256" key="21">
    <source>
        <dbReference type="ARBA" id="ARBA00045702"/>
    </source>
</evidence>
<comment type="similarity">
    <text evidence="3">Belongs to the DEAD box helicase family. DEAH subfamily. DDX11/CHL1 sub-subfamily.</text>
</comment>
<dbReference type="GO" id="GO:0034085">
    <property type="term" value="P:establishment of sister chromatid cohesion"/>
    <property type="evidence" value="ECO:0007669"/>
    <property type="project" value="TreeGrafter"/>
</dbReference>
<dbReference type="EC" id="5.6.2.3" evidence="18"/>